<keyword evidence="7" id="KW-1185">Reference proteome</keyword>
<evidence type="ECO:0000313" key="6">
    <source>
        <dbReference type="Proteomes" id="UP000184240"/>
    </source>
</evidence>
<reference evidence="4 7" key="3">
    <citation type="submission" date="2018-07" db="EMBL/GenBank/DDBJ databases">
        <title>Leeuwenhoekiella genomics.</title>
        <authorList>
            <person name="Tahon G."/>
            <person name="Willems A."/>
        </authorList>
    </citation>
    <scope>NUCLEOTIDE SEQUENCE [LARGE SCALE GENOMIC DNA]</scope>
    <source>
        <strain evidence="4 7">LMG 24856</strain>
    </source>
</reference>
<protein>
    <submittedName>
        <fullName evidence="4">Beta-lactamase regulating signal transducer with metallopeptidase domain</fullName>
    </submittedName>
    <submittedName>
        <fullName evidence="5">Signal transducer regulating beta-lactamase production, contains metallopeptidase domain</fullName>
    </submittedName>
</protein>
<keyword evidence="2" id="KW-0812">Transmembrane</keyword>
<evidence type="ECO:0000256" key="2">
    <source>
        <dbReference type="SAM" id="Phobius"/>
    </source>
</evidence>
<feature type="transmembrane region" description="Helical" evidence="2">
    <location>
        <begin position="37"/>
        <end position="58"/>
    </location>
</feature>
<dbReference type="EMBL" id="QOVN01000005">
    <property type="protein sequence ID" value="RXG28173.1"/>
    <property type="molecule type" value="Genomic_DNA"/>
</dbReference>
<organism evidence="5 6">
    <name type="scientific">Leeuwenhoekiella palythoae</name>
    <dbReference type="NCBI Taxonomy" id="573501"/>
    <lineage>
        <taxon>Bacteria</taxon>
        <taxon>Pseudomonadati</taxon>
        <taxon>Bacteroidota</taxon>
        <taxon>Flavobacteriia</taxon>
        <taxon>Flavobacteriales</taxon>
        <taxon>Flavobacteriaceae</taxon>
        <taxon>Leeuwenhoekiella</taxon>
    </lineage>
</organism>
<feature type="transmembrane region" description="Helical" evidence="2">
    <location>
        <begin position="86"/>
        <end position="109"/>
    </location>
</feature>
<dbReference type="Gene3D" id="2.170.130.10">
    <property type="entry name" value="TonB-dependent receptor, plug domain"/>
    <property type="match status" value="1"/>
</dbReference>
<evidence type="ECO:0000259" key="3">
    <source>
        <dbReference type="Pfam" id="PF05569"/>
    </source>
</evidence>
<evidence type="ECO:0000313" key="4">
    <source>
        <dbReference type="EMBL" id="RXG28173.1"/>
    </source>
</evidence>
<keyword evidence="2" id="KW-0472">Membrane</keyword>
<dbReference type="InterPro" id="IPR008756">
    <property type="entry name" value="Peptidase_M56"/>
</dbReference>
<dbReference type="RefSeq" id="WP_072983990.1">
    <property type="nucleotide sequence ID" value="NZ_FQXT01000005.1"/>
</dbReference>
<accession>A0A1M5Z8M0</accession>
<feature type="transmembrane region" description="Helical" evidence="2">
    <location>
        <begin position="6"/>
        <end position="25"/>
    </location>
</feature>
<evidence type="ECO:0000256" key="1">
    <source>
        <dbReference type="SAM" id="MobiDB-lite"/>
    </source>
</evidence>
<evidence type="ECO:0000313" key="7">
    <source>
        <dbReference type="Proteomes" id="UP000290037"/>
    </source>
</evidence>
<evidence type="ECO:0000313" key="5">
    <source>
        <dbReference type="EMBL" id="SHI20468.1"/>
    </source>
</evidence>
<dbReference type="PANTHER" id="PTHR34978:SF3">
    <property type="entry name" value="SLR0241 PROTEIN"/>
    <property type="match status" value="1"/>
</dbReference>
<dbReference type="InterPro" id="IPR037066">
    <property type="entry name" value="Plug_dom_sf"/>
</dbReference>
<dbReference type="Proteomes" id="UP000290037">
    <property type="component" value="Unassembled WGS sequence"/>
</dbReference>
<feature type="transmembrane region" description="Helical" evidence="2">
    <location>
        <begin position="266"/>
        <end position="282"/>
    </location>
</feature>
<dbReference type="Pfam" id="PF05569">
    <property type="entry name" value="Peptidase_M56"/>
    <property type="match status" value="1"/>
</dbReference>
<gene>
    <name evidence="4" type="ORF">DSM01_2682</name>
    <name evidence="5" type="ORF">SAMN04487999_2763</name>
</gene>
<proteinExistence type="predicted"/>
<dbReference type="PANTHER" id="PTHR34978">
    <property type="entry name" value="POSSIBLE SENSOR-TRANSDUCER PROTEIN BLAR"/>
    <property type="match status" value="1"/>
</dbReference>
<sequence length="730" mass="83594">MEPLFYLFKATAILSLFYLLYTLLLKHETFFKTNRHYLVLGILASFITPLLILKRTIYKPMPAMDFDLLANANYTTTVGEEVAPAFTFWEVAFAIYLLGVLIMLGSFILKLSKVVFFLRNAKKTSAAGHQFIQIDGLDAPFSFFNTIVIDARTHEQEELEMILLHEQAHAKQYHSLDVLLIQLTLILQWFNPLAWLYKSAIVENLEYLADAATASQVTNHKQYQLALVKVAAPKWAPALTNSFYQSFIKKRIVMLNKQSSSEFKKWKILLIVPVLGAFMWSFNVKEEVKYLTEETAISASSTPVMYISPSSNDADLAAIESYFNTEIDDVDLQITNVKRNTQAQLTGFAIATRFKGQADFKRTLELTKQDDLNNIFKYAISYDKQEIIIVDVNDGQHKTVIAKDGVKGYTLSPQVKNSLTTTGKQNTMNLPEIIEDAPQPAPQKTQKASGKPFKKIITPTTTEREIEAIAKALDAEYNVAMQFSRLKYNDAGEISRIKIEIQDRETGNKASASYNRDGNAIEPIAVYRSAERTFGVVSGQNSIVQRSAMTAEALAERKEEMQARIEEMEARREEMQARFSDSTERRTEMKARMEERRVAMQERMEARKAEMKEREEAMRSKMRARMNFKEDSVFMDKERVINASEFKNATNRKSQIIYYRVRQPQNVSNVIYVIDGKVMDGEDFDFKSIDVKIIDSINILKGEAPFKKYKNYVNEETEGVIEIFTKQKEK</sequence>
<reference evidence="5" key="1">
    <citation type="submission" date="2016-11" db="EMBL/GenBank/DDBJ databases">
        <authorList>
            <person name="Jaros S."/>
            <person name="Januszkiewicz K."/>
            <person name="Wedrychowicz H."/>
        </authorList>
    </citation>
    <scope>NUCLEOTIDE SEQUENCE [LARGE SCALE GENOMIC DNA]</scope>
    <source>
        <strain evidence="5">DSM 19859</strain>
    </source>
</reference>
<dbReference type="InterPro" id="IPR052173">
    <property type="entry name" value="Beta-lactam_resp_regulator"/>
</dbReference>
<feature type="region of interest" description="Disordered" evidence="1">
    <location>
        <begin position="571"/>
        <end position="591"/>
    </location>
</feature>
<dbReference type="Proteomes" id="UP000184240">
    <property type="component" value="Unassembled WGS sequence"/>
</dbReference>
<reference evidence="6" key="2">
    <citation type="submission" date="2016-11" db="EMBL/GenBank/DDBJ databases">
        <authorList>
            <person name="Varghese N."/>
            <person name="Submissions S."/>
        </authorList>
    </citation>
    <scope>NUCLEOTIDE SEQUENCE [LARGE SCALE GENOMIC DNA]</scope>
    <source>
        <strain evidence="6">DSM 19859</strain>
    </source>
</reference>
<feature type="domain" description="Peptidase M56" evidence="3">
    <location>
        <begin position="136"/>
        <end position="255"/>
    </location>
</feature>
<keyword evidence="2" id="KW-1133">Transmembrane helix</keyword>
<name>A0A1M5Z8M0_9FLAO</name>
<dbReference type="CDD" id="cd07341">
    <property type="entry name" value="M56_BlaR1_MecR1_like"/>
    <property type="match status" value="1"/>
</dbReference>
<dbReference type="AlphaFoldDB" id="A0A1M5Z8M0"/>
<dbReference type="STRING" id="573501.SAMN04487999_2763"/>
<dbReference type="EMBL" id="FQXT01000005">
    <property type="protein sequence ID" value="SHI20468.1"/>
    <property type="molecule type" value="Genomic_DNA"/>
</dbReference>
<dbReference type="OrthoDB" id="1522859at2"/>